<dbReference type="EMBL" id="CM001475">
    <property type="protein sequence ID" value="EIC30437.1"/>
    <property type="molecule type" value="Genomic_DNA"/>
</dbReference>
<sequence>MNSALRFREASKPDLPEVLQLYAQPDLDDGKVLTPFEAERIFERMARYPDYKIYVAVQDTRIVGTFALLMMDNLGHLGAPSAIIEDVAVHPSFQGQGIGKNMMRHAIRLAAEKGCYKAVLSSNLKRNRAHAFYESLDFERHGFSFRIAPRQDAQEGRAIER</sequence>
<dbReference type="SUPFAM" id="SSF55729">
    <property type="entry name" value="Acyl-CoA N-acyltransferases (Nat)"/>
    <property type="match status" value="1"/>
</dbReference>
<dbReference type="PANTHER" id="PTHR43877:SF2">
    <property type="entry name" value="AMINOALKYLPHOSPHONATE N-ACETYLTRANSFERASE-RELATED"/>
    <property type="match status" value="1"/>
</dbReference>
<dbReference type="GO" id="GO:0016747">
    <property type="term" value="F:acyltransferase activity, transferring groups other than amino-acyl groups"/>
    <property type="evidence" value="ECO:0007669"/>
    <property type="project" value="InterPro"/>
</dbReference>
<dbReference type="InterPro" id="IPR000182">
    <property type="entry name" value="GNAT_dom"/>
</dbReference>
<dbReference type="InterPro" id="IPR050832">
    <property type="entry name" value="Bact_Acetyltransf"/>
</dbReference>
<dbReference type="Pfam" id="PF00583">
    <property type="entry name" value="Acetyltransf_1"/>
    <property type="match status" value="1"/>
</dbReference>
<keyword evidence="5" id="KW-1185">Reference proteome</keyword>
<dbReference type="Proteomes" id="UP000005090">
    <property type="component" value="Chromosome"/>
</dbReference>
<gene>
    <name evidence="4" type="ORF">Metal_2738</name>
</gene>
<evidence type="ECO:0000313" key="5">
    <source>
        <dbReference type="Proteomes" id="UP000005090"/>
    </source>
</evidence>
<protein>
    <submittedName>
        <fullName evidence="4">Acetyltransferase</fullName>
    </submittedName>
</protein>
<dbReference type="RefSeq" id="WP_005373057.1">
    <property type="nucleotide sequence ID" value="NZ_CM001475.1"/>
</dbReference>
<dbReference type="eggNOG" id="COG0456">
    <property type="taxonomic scope" value="Bacteria"/>
</dbReference>
<dbReference type="CDD" id="cd04301">
    <property type="entry name" value="NAT_SF"/>
    <property type="match status" value="1"/>
</dbReference>
<proteinExistence type="predicted"/>
<organism evidence="4 5">
    <name type="scientific">Methylomicrobium album BG8</name>
    <dbReference type="NCBI Taxonomy" id="686340"/>
    <lineage>
        <taxon>Bacteria</taxon>
        <taxon>Pseudomonadati</taxon>
        <taxon>Pseudomonadota</taxon>
        <taxon>Gammaproteobacteria</taxon>
        <taxon>Methylococcales</taxon>
        <taxon>Methylococcaceae</taxon>
        <taxon>Methylomicrobium</taxon>
    </lineage>
</organism>
<evidence type="ECO:0000259" key="3">
    <source>
        <dbReference type="PROSITE" id="PS51186"/>
    </source>
</evidence>
<name>H8GKE6_METAL</name>
<dbReference type="HOGENOM" id="CLU_013985_34_6_6"/>
<evidence type="ECO:0000256" key="2">
    <source>
        <dbReference type="ARBA" id="ARBA00023315"/>
    </source>
</evidence>
<keyword evidence="1 4" id="KW-0808">Transferase</keyword>
<feature type="domain" description="N-acetyltransferase" evidence="3">
    <location>
        <begin position="5"/>
        <end position="160"/>
    </location>
</feature>
<reference evidence="4 5" key="1">
    <citation type="journal article" date="2013" name="Genome Announc.">
        <title>Genome Sequence of the Obligate Gammaproteobacterial Methanotroph Methylomicrobium album Strain BG8.</title>
        <authorList>
            <person name="Kits K.D."/>
            <person name="Kalyuzhnaya M.G."/>
            <person name="Klotz M.G."/>
            <person name="Jetten M.S."/>
            <person name="Op den Camp H.J."/>
            <person name="Vuilleumier S."/>
            <person name="Bringel F."/>
            <person name="Dispirito A.A."/>
            <person name="Murrell J.C."/>
            <person name="Bruce D."/>
            <person name="Cheng J.F."/>
            <person name="Copeland A."/>
            <person name="Goodwin L."/>
            <person name="Hauser L."/>
            <person name="Lajus A."/>
            <person name="Land M.L."/>
            <person name="Lapidus A."/>
            <person name="Lucas S."/>
            <person name="Medigue C."/>
            <person name="Pitluck S."/>
            <person name="Woyke T."/>
            <person name="Zeytun A."/>
            <person name="Stein L.Y."/>
        </authorList>
    </citation>
    <scope>NUCLEOTIDE SEQUENCE [LARGE SCALE GENOMIC DNA]</scope>
    <source>
        <strain evidence="4 5">BG8</strain>
    </source>
</reference>
<evidence type="ECO:0000313" key="4">
    <source>
        <dbReference type="EMBL" id="EIC30437.1"/>
    </source>
</evidence>
<dbReference type="AlphaFoldDB" id="H8GKE6"/>
<dbReference type="STRING" id="686340.Metal_2738"/>
<evidence type="ECO:0000256" key="1">
    <source>
        <dbReference type="ARBA" id="ARBA00022679"/>
    </source>
</evidence>
<dbReference type="Gene3D" id="3.40.630.30">
    <property type="match status" value="1"/>
</dbReference>
<dbReference type="InterPro" id="IPR016181">
    <property type="entry name" value="Acyl_CoA_acyltransferase"/>
</dbReference>
<accession>H8GKE6</accession>
<keyword evidence="2" id="KW-0012">Acyltransferase</keyword>
<dbReference type="PANTHER" id="PTHR43877">
    <property type="entry name" value="AMINOALKYLPHOSPHONATE N-ACETYLTRANSFERASE-RELATED-RELATED"/>
    <property type="match status" value="1"/>
</dbReference>
<dbReference type="PROSITE" id="PS51186">
    <property type="entry name" value="GNAT"/>
    <property type="match status" value="1"/>
</dbReference>